<feature type="compositionally biased region" description="Pro residues" evidence="8">
    <location>
        <begin position="325"/>
        <end position="338"/>
    </location>
</feature>
<dbReference type="InterPro" id="IPR017916">
    <property type="entry name" value="SB_dom"/>
</dbReference>
<feature type="compositionally biased region" description="Polar residues" evidence="8">
    <location>
        <begin position="293"/>
        <end position="304"/>
    </location>
</feature>
<evidence type="ECO:0000256" key="4">
    <source>
        <dbReference type="ARBA" id="ARBA00022753"/>
    </source>
</evidence>
<dbReference type="Gene3D" id="3.10.110.10">
    <property type="entry name" value="Ubiquitin Conjugating Enzyme"/>
    <property type="match status" value="1"/>
</dbReference>
<dbReference type="Pfam" id="PF05743">
    <property type="entry name" value="UEV"/>
    <property type="match status" value="1"/>
</dbReference>
<evidence type="ECO:0000313" key="11">
    <source>
        <dbReference type="EMBL" id="KZT26235.1"/>
    </source>
</evidence>
<dbReference type="Pfam" id="PF09454">
    <property type="entry name" value="Vps23_core"/>
    <property type="match status" value="1"/>
</dbReference>
<dbReference type="STRING" id="1314782.A0A165T739"/>
<evidence type="ECO:0000256" key="5">
    <source>
        <dbReference type="ARBA" id="ARBA00022927"/>
    </source>
</evidence>
<dbReference type="InterPro" id="IPR008883">
    <property type="entry name" value="UEV_N"/>
</dbReference>
<dbReference type="InterPro" id="IPR052070">
    <property type="entry name" value="ESCRT-I_UEV_domain"/>
</dbReference>
<evidence type="ECO:0000256" key="1">
    <source>
        <dbReference type="ARBA" id="ARBA00004177"/>
    </source>
</evidence>
<dbReference type="GO" id="GO:0000813">
    <property type="term" value="C:ESCRT I complex"/>
    <property type="evidence" value="ECO:0007669"/>
    <property type="project" value="TreeGrafter"/>
</dbReference>
<dbReference type="PROSITE" id="PS51312">
    <property type="entry name" value="SB"/>
    <property type="match status" value="1"/>
</dbReference>
<dbReference type="InterPro" id="IPR037202">
    <property type="entry name" value="ESCRT_assembly_dom"/>
</dbReference>
<gene>
    <name evidence="11" type="ORF">NEOLEDRAFT_1197580</name>
</gene>
<accession>A0A165T739</accession>
<feature type="domain" description="UEV" evidence="10">
    <location>
        <begin position="6"/>
        <end position="151"/>
    </location>
</feature>
<proteinExistence type="inferred from homology"/>
<dbReference type="GO" id="GO:0006886">
    <property type="term" value="P:intracellular protein transport"/>
    <property type="evidence" value="ECO:0007669"/>
    <property type="project" value="UniProtKB-ARBA"/>
</dbReference>
<dbReference type="AlphaFoldDB" id="A0A165T739"/>
<protein>
    <submittedName>
        <fullName evidence="11">UEV-domain-containing protein</fullName>
    </submittedName>
</protein>
<dbReference type="PROSITE" id="PS51322">
    <property type="entry name" value="UEV"/>
    <property type="match status" value="1"/>
</dbReference>
<evidence type="ECO:0000313" key="12">
    <source>
        <dbReference type="Proteomes" id="UP000076761"/>
    </source>
</evidence>
<keyword evidence="5 7" id="KW-0653">Protein transport</keyword>
<dbReference type="GO" id="GO:0043162">
    <property type="term" value="P:ubiquitin-dependent protein catabolic process via the multivesicular body sorting pathway"/>
    <property type="evidence" value="ECO:0007669"/>
    <property type="project" value="UniProtKB-ARBA"/>
</dbReference>
<dbReference type="PANTHER" id="PTHR23306:SF3">
    <property type="entry name" value="TUMOR SUPPRESSOR PROTEIN 101"/>
    <property type="match status" value="1"/>
</dbReference>
<comment type="subcellular location">
    <subcellularLocation>
        <location evidence="1">Endosome</location>
    </subcellularLocation>
</comment>
<dbReference type="OrthoDB" id="306304at2759"/>
<sequence length="534" mass="59912">MNNAETLTQKWLRQNIQSYARGDRVYADVNAVLSRFPTIRPKTDVYTFDDGRTQLLLCVHGLLPITFRQASYHIPIAIWVAHDYPRQPPLVYVVPTSDMLVKAGKYMDVSGRCNIPYVQNWERKSEACNLLSLMEDMQEQFSREPPVYAKSRHTEARTASRPSTPVQGEFPRITNRPTAQTLNNDQPPPIPPKPGAPVPSGIQSYPESVSWLRQQEPVGRIMSPAVPPRPTPHHGMYVASPQHQRSVSMHGSSPPTSPSPRPLHHSSVPMSPSNQRWSMPPPQIALHPHRTGQVFQSTPDSPMGNTHMAPPSQSFVSSNAVTPRYAPPPLSESVPRPPPPNFLEELSNESREQIVPSHGSVHAPPRPLNPELVRLHADVHAKFSSEFASLSQAMELDADRLRAHQRDLLIGEPAIRDEMARLEAVKDVCSGVARRLRGVVRDLEKNVSELKKKGDPEVDELVCSTTIVHNQLINLVAEENAIEDTIYHLHRALNTGRIDLDRFLRTTRVLAEEQFMKKALVEKIQTGLPMSQWT</sequence>
<feature type="compositionally biased region" description="Pro residues" evidence="8">
    <location>
        <begin position="186"/>
        <end position="197"/>
    </location>
</feature>
<dbReference type="PANTHER" id="PTHR23306">
    <property type="entry name" value="TUMOR SUSCEPTIBILITY GENE 101 PROTEIN-RELATED"/>
    <property type="match status" value="1"/>
</dbReference>
<name>A0A165T739_9AGAM</name>
<feature type="region of interest" description="Disordered" evidence="8">
    <location>
        <begin position="142"/>
        <end position="204"/>
    </location>
</feature>
<evidence type="ECO:0000256" key="7">
    <source>
        <dbReference type="PROSITE-ProRule" id="PRU00644"/>
    </source>
</evidence>
<organism evidence="11 12">
    <name type="scientific">Neolentinus lepideus HHB14362 ss-1</name>
    <dbReference type="NCBI Taxonomy" id="1314782"/>
    <lineage>
        <taxon>Eukaryota</taxon>
        <taxon>Fungi</taxon>
        <taxon>Dikarya</taxon>
        <taxon>Basidiomycota</taxon>
        <taxon>Agaricomycotina</taxon>
        <taxon>Agaricomycetes</taxon>
        <taxon>Gloeophyllales</taxon>
        <taxon>Gloeophyllaceae</taxon>
        <taxon>Neolentinus</taxon>
    </lineage>
</organism>
<evidence type="ECO:0000259" key="9">
    <source>
        <dbReference type="PROSITE" id="PS51312"/>
    </source>
</evidence>
<reference evidence="11 12" key="1">
    <citation type="journal article" date="2016" name="Mol. Biol. Evol.">
        <title>Comparative Genomics of Early-Diverging Mushroom-Forming Fungi Provides Insights into the Origins of Lignocellulose Decay Capabilities.</title>
        <authorList>
            <person name="Nagy L.G."/>
            <person name="Riley R."/>
            <person name="Tritt A."/>
            <person name="Adam C."/>
            <person name="Daum C."/>
            <person name="Floudas D."/>
            <person name="Sun H."/>
            <person name="Yadav J.S."/>
            <person name="Pangilinan J."/>
            <person name="Larsson K.H."/>
            <person name="Matsuura K."/>
            <person name="Barry K."/>
            <person name="Labutti K."/>
            <person name="Kuo R."/>
            <person name="Ohm R.A."/>
            <person name="Bhattacharya S.S."/>
            <person name="Shirouzu T."/>
            <person name="Yoshinaga Y."/>
            <person name="Martin F.M."/>
            <person name="Grigoriev I.V."/>
            <person name="Hibbett D.S."/>
        </authorList>
    </citation>
    <scope>NUCLEOTIDE SEQUENCE [LARGE SCALE GENOMIC DNA]</scope>
    <source>
        <strain evidence="11 12">HHB14362 ss-1</strain>
    </source>
</reference>
<dbReference type="EMBL" id="KV425567">
    <property type="protein sequence ID" value="KZT26235.1"/>
    <property type="molecule type" value="Genomic_DNA"/>
</dbReference>
<evidence type="ECO:0000259" key="10">
    <source>
        <dbReference type="PROSITE" id="PS51322"/>
    </source>
</evidence>
<feature type="compositionally biased region" description="Polar residues" evidence="8">
    <location>
        <begin position="175"/>
        <end position="185"/>
    </location>
</feature>
<evidence type="ECO:0000256" key="6">
    <source>
        <dbReference type="ARBA" id="ARBA00023054"/>
    </source>
</evidence>
<feature type="compositionally biased region" description="Polar residues" evidence="8">
    <location>
        <begin position="311"/>
        <end position="321"/>
    </location>
</feature>
<keyword evidence="12" id="KW-1185">Reference proteome</keyword>
<dbReference type="GO" id="GO:0043130">
    <property type="term" value="F:ubiquitin binding"/>
    <property type="evidence" value="ECO:0007669"/>
    <property type="project" value="TreeGrafter"/>
</dbReference>
<keyword evidence="6" id="KW-0175">Coiled coil</keyword>
<comment type="similarity">
    <text evidence="2">Belongs to the ubiquitin-conjugating enzyme family. UEV subfamily.</text>
</comment>
<evidence type="ECO:0000256" key="3">
    <source>
        <dbReference type="ARBA" id="ARBA00022448"/>
    </source>
</evidence>
<keyword evidence="3 7" id="KW-0813">Transport</keyword>
<feature type="domain" description="SB" evidence="9">
    <location>
        <begin position="466"/>
        <end position="534"/>
    </location>
</feature>
<dbReference type="InterPro" id="IPR016135">
    <property type="entry name" value="UBQ-conjugating_enzyme/RWD"/>
</dbReference>
<dbReference type="Gene3D" id="6.10.140.820">
    <property type="match status" value="1"/>
</dbReference>
<keyword evidence="4" id="KW-0967">Endosome</keyword>
<dbReference type="SUPFAM" id="SSF54495">
    <property type="entry name" value="UBC-like"/>
    <property type="match status" value="1"/>
</dbReference>
<dbReference type="SUPFAM" id="SSF140111">
    <property type="entry name" value="Endosomal sorting complex assembly domain"/>
    <property type="match status" value="1"/>
</dbReference>
<dbReference type="GO" id="GO:0072666">
    <property type="term" value="P:establishment of protein localization to vacuole"/>
    <property type="evidence" value="ECO:0007669"/>
    <property type="project" value="UniProtKB-ARBA"/>
</dbReference>
<evidence type="ECO:0000256" key="2">
    <source>
        <dbReference type="ARBA" id="ARBA00009594"/>
    </source>
</evidence>
<feature type="region of interest" description="Disordered" evidence="8">
    <location>
        <begin position="221"/>
        <end position="338"/>
    </location>
</feature>
<dbReference type="InParanoid" id="A0A165T739"/>
<dbReference type="Proteomes" id="UP000076761">
    <property type="component" value="Unassembled WGS sequence"/>
</dbReference>
<dbReference type="CDD" id="cd11685">
    <property type="entry name" value="UEV_TSG101-like"/>
    <property type="match status" value="1"/>
</dbReference>
<evidence type="ECO:0000256" key="8">
    <source>
        <dbReference type="SAM" id="MobiDB-lite"/>
    </source>
</evidence>